<name>F4XZV4_9CYAN</name>
<dbReference type="HOGENOM" id="CLU_1584630_0_0_3"/>
<protein>
    <submittedName>
        <fullName evidence="1">Uncharacterized protein</fullName>
    </submittedName>
</protein>
<accession>F4XZV4</accession>
<evidence type="ECO:0000313" key="1">
    <source>
        <dbReference type="EMBL" id="EGJ29872.1"/>
    </source>
</evidence>
<evidence type="ECO:0000313" key="2">
    <source>
        <dbReference type="Proteomes" id="UP000003959"/>
    </source>
</evidence>
<dbReference type="AlphaFoldDB" id="F4XZV4"/>
<dbReference type="RefSeq" id="WP_008188763.1">
    <property type="nucleotide sequence ID" value="NZ_GL890965.1"/>
</dbReference>
<reference evidence="2" key="1">
    <citation type="journal article" date="2011" name="Proc. Natl. Acad. Sci. U.S.A.">
        <title>Genomic insights into the physiology and ecology of the marine filamentous cyanobacterium Lyngbya majuscula.</title>
        <authorList>
            <person name="Jones A.C."/>
            <person name="Monroe E.A."/>
            <person name="Podell S."/>
            <person name="Hess W.R."/>
            <person name="Klages S."/>
            <person name="Esquenazi E."/>
            <person name="Niessen S."/>
            <person name="Hoover H."/>
            <person name="Rothmann M."/>
            <person name="Lasken R.S."/>
            <person name="Yates J.R.III."/>
            <person name="Reinhardt R."/>
            <person name="Kube M."/>
            <person name="Burkart M.D."/>
            <person name="Allen E.E."/>
            <person name="Dorrestein P.C."/>
            <person name="Gerwick W.H."/>
            <person name="Gerwick L."/>
        </authorList>
    </citation>
    <scope>NUCLEOTIDE SEQUENCE [LARGE SCALE GENOMIC DNA]</scope>
    <source>
        <strain evidence="2">3L</strain>
    </source>
</reference>
<organism evidence="1 2">
    <name type="scientific">Moorena producens 3L</name>
    <dbReference type="NCBI Taxonomy" id="489825"/>
    <lineage>
        <taxon>Bacteria</taxon>
        <taxon>Bacillati</taxon>
        <taxon>Cyanobacteriota</taxon>
        <taxon>Cyanophyceae</taxon>
        <taxon>Coleofasciculales</taxon>
        <taxon>Coleofasciculaceae</taxon>
        <taxon>Moorena</taxon>
    </lineage>
</organism>
<dbReference type="EMBL" id="GL890965">
    <property type="protein sequence ID" value="EGJ29872.1"/>
    <property type="molecule type" value="Genomic_DNA"/>
</dbReference>
<keyword evidence="2" id="KW-1185">Reference proteome</keyword>
<dbReference type="Proteomes" id="UP000003959">
    <property type="component" value="Unassembled WGS sequence"/>
</dbReference>
<gene>
    <name evidence="1" type="ORF">LYNGBM3L_59640</name>
</gene>
<proteinExistence type="predicted"/>
<sequence length="168" mass="17962">MTNRIGQAKQIVAAFILGMLLLFTEGCAVEGDFSGSLIPGDSSRPLIPVSSLHLENGKYEYVDRGFNPPVSSIDFFSNSSITITSEDGCADQLYTINATLGGMPLIPQGLTTIQCGIPKVLGQDLSIPLNTGKVALSIGKPGLRITVQSNKGKDEDIKIIEQSHYILH</sequence>